<keyword evidence="3" id="KW-0804">Transcription</keyword>
<feature type="region of interest" description="Disordered" evidence="4">
    <location>
        <begin position="1"/>
        <end position="24"/>
    </location>
</feature>
<dbReference type="Proteomes" id="UP001500653">
    <property type="component" value="Unassembled WGS sequence"/>
</dbReference>
<protein>
    <submittedName>
        <fullName evidence="6">FCD domain-containing protein</fullName>
    </submittedName>
</protein>
<dbReference type="Pfam" id="PF00392">
    <property type="entry name" value="GntR"/>
    <property type="match status" value="1"/>
</dbReference>
<dbReference type="InterPro" id="IPR008920">
    <property type="entry name" value="TF_FadR/GntR_C"/>
</dbReference>
<feature type="domain" description="HTH gntR-type" evidence="5">
    <location>
        <begin position="30"/>
        <end position="100"/>
    </location>
</feature>
<dbReference type="EMBL" id="BAAALN010000016">
    <property type="protein sequence ID" value="GAA1249073.1"/>
    <property type="molecule type" value="Genomic_DNA"/>
</dbReference>
<dbReference type="Pfam" id="PF07729">
    <property type="entry name" value="FCD"/>
    <property type="match status" value="1"/>
</dbReference>
<keyword evidence="1" id="KW-0805">Transcription regulation</keyword>
<gene>
    <name evidence="6" type="ORF">GCM10009676_39380</name>
</gene>
<dbReference type="Gene3D" id="1.10.10.10">
    <property type="entry name" value="Winged helix-like DNA-binding domain superfamily/Winged helix DNA-binding domain"/>
    <property type="match status" value="1"/>
</dbReference>
<keyword evidence="2" id="KW-0238">DNA-binding</keyword>
<dbReference type="SMART" id="SM00345">
    <property type="entry name" value="HTH_GNTR"/>
    <property type="match status" value="1"/>
</dbReference>
<sequence length="253" mass="27477">MSKRSGDASVTSGSAAASETSAASAPPRAISGYQAIVDHLRREMTLGRIRPGDRLPPERQLAEQLGVARDTLRQALRILEGSGQIAIRRGSHGGAFVQASMMEAWRIRQDIRERASDIVALLEFRAVIDSAAARFAAERRSDEELAAMEQAQAELEASEALHDSRDADTAFHLAVARASGNHELAVAVEDARVKMFAPVDLLGFQFLKESCVEGHALVLAAIRERDPDRAAAEMTRHLAATRNEFELILTEGL</sequence>
<dbReference type="PANTHER" id="PTHR43537">
    <property type="entry name" value="TRANSCRIPTIONAL REGULATOR, GNTR FAMILY"/>
    <property type="match status" value="1"/>
</dbReference>
<dbReference type="PANTHER" id="PTHR43537:SF5">
    <property type="entry name" value="UXU OPERON TRANSCRIPTIONAL REGULATOR"/>
    <property type="match status" value="1"/>
</dbReference>
<evidence type="ECO:0000313" key="7">
    <source>
        <dbReference type="Proteomes" id="UP001500653"/>
    </source>
</evidence>
<reference evidence="6 7" key="1">
    <citation type="journal article" date="2019" name="Int. J. Syst. Evol. Microbiol.">
        <title>The Global Catalogue of Microorganisms (GCM) 10K type strain sequencing project: providing services to taxonomists for standard genome sequencing and annotation.</title>
        <authorList>
            <consortium name="The Broad Institute Genomics Platform"/>
            <consortium name="The Broad Institute Genome Sequencing Center for Infectious Disease"/>
            <person name="Wu L."/>
            <person name="Ma J."/>
        </authorList>
    </citation>
    <scope>NUCLEOTIDE SEQUENCE [LARGE SCALE GENOMIC DNA]</scope>
    <source>
        <strain evidence="6 7">JCM 13023</strain>
    </source>
</reference>
<evidence type="ECO:0000313" key="6">
    <source>
        <dbReference type="EMBL" id="GAA1249073.1"/>
    </source>
</evidence>
<feature type="compositionally biased region" description="Low complexity" evidence="4">
    <location>
        <begin position="7"/>
        <end position="24"/>
    </location>
</feature>
<dbReference type="SUPFAM" id="SSF48008">
    <property type="entry name" value="GntR ligand-binding domain-like"/>
    <property type="match status" value="1"/>
</dbReference>
<dbReference type="SMART" id="SM00895">
    <property type="entry name" value="FCD"/>
    <property type="match status" value="1"/>
</dbReference>
<dbReference type="Gene3D" id="1.20.120.530">
    <property type="entry name" value="GntR ligand-binding domain-like"/>
    <property type="match status" value="1"/>
</dbReference>
<dbReference type="InterPro" id="IPR036390">
    <property type="entry name" value="WH_DNA-bd_sf"/>
</dbReference>
<dbReference type="InterPro" id="IPR036388">
    <property type="entry name" value="WH-like_DNA-bd_sf"/>
</dbReference>
<accession>A0ABN1WFT3</accession>
<dbReference type="InterPro" id="IPR000524">
    <property type="entry name" value="Tscrpt_reg_HTH_GntR"/>
</dbReference>
<comment type="caution">
    <text evidence="6">The sequence shown here is derived from an EMBL/GenBank/DDBJ whole genome shotgun (WGS) entry which is preliminary data.</text>
</comment>
<evidence type="ECO:0000256" key="2">
    <source>
        <dbReference type="ARBA" id="ARBA00023125"/>
    </source>
</evidence>
<dbReference type="SUPFAM" id="SSF46785">
    <property type="entry name" value="Winged helix' DNA-binding domain"/>
    <property type="match status" value="1"/>
</dbReference>
<dbReference type="InterPro" id="IPR011711">
    <property type="entry name" value="GntR_C"/>
</dbReference>
<dbReference type="PROSITE" id="PS50949">
    <property type="entry name" value="HTH_GNTR"/>
    <property type="match status" value="1"/>
</dbReference>
<evidence type="ECO:0000256" key="1">
    <source>
        <dbReference type="ARBA" id="ARBA00023015"/>
    </source>
</evidence>
<evidence type="ECO:0000256" key="4">
    <source>
        <dbReference type="SAM" id="MobiDB-lite"/>
    </source>
</evidence>
<proteinExistence type="predicted"/>
<organism evidence="6 7">
    <name type="scientific">Prauserella halophila</name>
    <dbReference type="NCBI Taxonomy" id="185641"/>
    <lineage>
        <taxon>Bacteria</taxon>
        <taxon>Bacillati</taxon>
        <taxon>Actinomycetota</taxon>
        <taxon>Actinomycetes</taxon>
        <taxon>Pseudonocardiales</taxon>
        <taxon>Pseudonocardiaceae</taxon>
        <taxon>Prauserella</taxon>
    </lineage>
</organism>
<evidence type="ECO:0000259" key="5">
    <source>
        <dbReference type="PROSITE" id="PS50949"/>
    </source>
</evidence>
<evidence type="ECO:0000256" key="3">
    <source>
        <dbReference type="ARBA" id="ARBA00023163"/>
    </source>
</evidence>
<dbReference type="CDD" id="cd07377">
    <property type="entry name" value="WHTH_GntR"/>
    <property type="match status" value="1"/>
</dbReference>
<keyword evidence="7" id="KW-1185">Reference proteome</keyword>
<dbReference type="PRINTS" id="PR00035">
    <property type="entry name" value="HTHGNTR"/>
</dbReference>
<dbReference type="RefSeq" id="WP_253865825.1">
    <property type="nucleotide sequence ID" value="NZ_BAAALN010000016.1"/>
</dbReference>
<name>A0ABN1WFT3_9PSEU</name>